<feature type="transmembrane region" description="Helical" evidence="1">
    <location>
        <begin position="47"/>
        <end position="66"/>
    </location>
</feature>
<accession>A0AAJ1UCG5</accession>
<sequence>MFEPLKMRVKDKAERTAIGLVGGLLMLVGLGFLTAAAWMAISLAADPLMASLIIGGAYFGLGLIFIGAAKLKRRHYVAPTQSAYQAADTAAGQASEAGANPSSSGSVAPMLVAAFMEGFGAGMATRRRP</sequence>
<dbReference type="RefSeq" id="WP_317626574.1">
    <property type="nucleotide sequence ID" value="NZ_JANFFA010000003.1"/>
</dbReference>
<dbReference type="EMBL" id="JANFFA010000003">
    <property type="protein sequence ID" value="MDQ2094968.1"/>
    <property type="molecule type" value="Genomic_DNA"/>
</dbReference>
<evidence type="ECO:0000313" key="2">
    <source>
        <dbReference type="EMBL" id="MDQ2094968.1"/>
    </source>
</evidence>
<dbReference type="Pfam" id="PF07332">
    <property type="entry name" value="Phage_holin_3_6"/>
    <property type="match status" value="1"/>
</dbReference>
<reference evidence="2" key="1">
    <citation type="submission" date="2022-07" db="EMBL/GenBank/DDBJ databases">
        <authorList>
            <person name="Otstavnykh N."/>
            <person name="Isaeva M."/>
            <person name="Bystritskaya E."/>
        </authorList>
    </citation>
    <scope>NUCLEOTIDE SEQUENCE</scope>
    <source>
        <strain evidence="2">10Alg 79</strain>
    </source>
</reference>
<evidence type="ECO:0000313" key="3">
    <source>
        <dbReference type="Proteomes" id="UP001227162"/>
    </source>
</evidence>
<keyword evidence="1" id="KW-0812">Transmembrane</keyword>
<evidence type="ECO:0000256" key="1">
    <source>
        <dbReference type="SAM" id="Phobius"/>
    </source>
</evidence>
<reference evidence="2" key="2">
    <citation type="submission" date="2023-04" db="EMBL/GenBank/DDBJ databases">
        <title>'Rhodoalgimonas zhirmunskyi' gen. nov., isolated from a red alga.</title>
        <authorList>
            <person name="Nedashkovskaya O.I."/>
            <person name="Otstavnykh N.Y."/>
            <person name="Bystritskaya E.P."/>
            <person name="Balabanova L.A."/>
            <person name="Isaeva M.P."/>
        </authorList>
    </citation>
    <scope>NUCLEOTIDE SEQUENCE</scope>
    <source>
        <strain evidence="2">10Alg 79</strain>
    </source>
</reference>
<proteinExistence type="predicted"/>
<name>A0AAJ1UCG5_9RHOB</name>
<keyword evidence="1" id="KW-0472">Membrane</keyword>
<keyword evidence="3" id="KW-1185">Reference proteome</keyword>
<dbReference type="AlphaFoldDB" id="A0AAJ1UCG5"/>
<dbReference type="InterPro" id="IPR009937">
    <property type="entry name" value="Phage_holin_3_6"/>
</dbReference>
<protein>
    <submittedName>
        <fullName evidence="2">Phage holin family protein</fullName>
    </submittedName>
</protein>
<organism evidence="2 3">
    <name type="scientific">Rhodalgimonas zhirmunskyi</name>
    <dbReference type="NCBI Taxonomy" id="2964767"/>
    <lineage>
        <taxon>Bacteria</taxon>
        <taxon>Pseudomonadati</taxon>
        <taxon>Pseudomonadota</taxon>
        <taxon>Alphaproteobacteria</taxon>
        <taxon>Rhodobacterales</taxon>
        <taxon>Roseobacteraceae</taxon>
        <taxon>Rhodalgimonas</taxon>
    </lineage>
</organism>
<dbReference type="Proteomes" id="UP001227162">
    <property type="component" value="Unassembled WGS sequence"/>
</dbReference>
<comment type="caution">
    <text evidence="2">The sequence shown here is derived from an EMBL/GenBank/DDBJ whole genome shotgun (WGS) entry which is preliminary data.</text>
</comment>
<gene>
    <name evidence="2" type="ORF">NOI20_12670</name>
</gene>
<feature type="transmembrane region" description="Helical" evidence="1">
    <location>
        <begin position="20"/>
        <end position="41"/>
    </location>
</feature>
<keyword evidence="1" id="KW-1133">Transmembrane helix</keyword>